<dbReference type="InParanoid" id="A0A166NA99"/>
<feature type="compositionally biased region" description="Polar residues" evidence="1">
    <location>
        <begin position="182"/>
        <end position="198"/>
    </location>
</feature>
<dbReference type="OrthoDB" id="10602881at2759"/>
<feature type="compositionally biased region" description="Low complexity" evidence="1">
    <location>
        <begin position="64"/>
        <end position="74"/>
    </location>
</feature>
<feature type="region of interest" description="Disordered" evidence="1">
    <location>
        <begin position="275"/>
        <end position="304"/>
    </location>
</feature>
<evidence type="ECO:0000313" key="2">
    <source>
        <dbReference type="EMBL" id="KZV78932.1"/>
    </source>
</evidence>
<feature type="region of interest" description="Disordered" evidence="1">
    <location>
        <begin position="170"/>
        <end position="221"/>
    </location>
</feature>
<accession>A0A166NA99</accession>
<keyword evidence="3" id="KW-1185">Reference proteome</keyword>
<evidence type="ECO:0000256" key="1">
    <source>
        <dbReference type="SAM" id="MobiDB-lite"/>
    </source>
</evidence>
<organism evidence="2 3">
    <name type="scientific">Exidia glandulosa HHB12029</name>
    <dbReference type="NCBI Taxonomy" id="1314781"/>
    <lineage>
        <taxon>Eukaryota</taxon>
        <taxon>Fungi</taxon>
        <taxon>Dikarya</taxon>
        <taxon>Basidiomycota</taxon>
        <taxon>Agaricomycotina</taxon>
        <taxon>Agaricomycetes</taxon>
        <taxon>Auriculariales</taxon>
        <taxon>Exidiaceae</taxon>
        <taxon>Exidia</taxon>
    </lineage>
</organism>
<feature type="compositionally biased region" description="Acidic residues" evidence="1">
    <location>
        <begin position="170"/>
        <end position="181"/>
    </location>
</feature>
<sequence>MADIYKATITEQQVLAELRGRDGITTRAQRRLSAQQALASTQALGDDLVGDVSSLTTIPDASAQAAAENDSAVALQPEGEPDEAAYRAHSRPPSATEDREVHTSVTSSRSYAEGRKARAQQYAEYDEDTLDSEGFVVPKRVARARGRAYGRVSPISSVGTVFNAMFYDPEVEGDTDNEDSGSETSESQEPGTPVSTSWDDLVSNPEVDPFGPIPEEWSKDPYENIPVDWDWMRPASTSTPVKTVNDTVFEDLVQLAVDGMDPQTRAFWERRGTALQGITPGDGETSMGTEATDAESKTRSVKQEPLSPVLQFASMHMHGSKGGAESDDGKPRFTASQKGKGRAVAMETAEPETSGPADDDEGQRAAQIKHDEEMAKALYAKQVEDADKTRENVITIRYEGTDGVKYEVDFPADKPLPYLPGLTGKPVPVVPEVKQESSSKMPDLSYEPTPQKPRRESRHTSLKPSVITTPAPPIWTGSRVTGRATNMVVPEHQMPLNSLLSTSSEGTWRW</sequence>
<reference evidence="2 3" key="1">
    <citation type="journal article" date="2016" name="Mol. Biol. Evol.">
        <title>Comparative Genomics of Early-Diverging Mushroom-Forming Fungi Provides Insights into the Origins of Lignocellulose Decay Capabilities.</title>
        <authorList>
            <person name="Nagy L.G."/>
            <person name="Riley R."/>
            <person name="Tritt A."/>
            <person name="Adam C."/>
            <person name="Daum C."/>
            <person name="Floudas D."/>
            <person name="Sun H."/>
            <person name="Yadav J.S."/>
            <person name="Pangilinan J."/>
            <person name="Larsson K.H."/>
            <person name="Matsuura K."/>
            <person name="Barry K."/>
            <person name="Labutti K."/>
            <person name="Kuo R."/>
            <person name="Ohm R.A."/>
            <person name="Bhattacharya S.S."/>
            <person name="Shirouzu T."/>
            <person name="Yoshinaga Y."/>
            <person name="Martin F.M."/>
            <person name="Grigoriev I.V."/>
            <person name="Hibbett D.S."/>
        </authorList>
    </citation>
    <scope>NUCLEOTIDE SEQUENCE [LARGE SCALE GENOMIC DNA]</scope>
    <source>
        <strain evidence="2 3">HHB12029</strain>
    </source>
</reference>
<proteinExistence type="predicted"/>
<protein>
    <submittedName>
        <fullName evidence="2">Uncharacterized protein</fullName>
    </submittedName>
</protein>
<evidence type="ECO:0000313" key="3">
    <source>
        <dbReference type="Proteomes" id="UP000077266"/>
    </source>
</evidence>
<name>A0A166NA99_EXIGL</name>
<feature type="region of interest" description="Disordered" evidence="1">
    <location>
        <begin position="318"/>
        <end position="366"/>
    </location>
</feature>
<dbReference type="Proteomes" id="UP000077266">
    <property type="component" value="Unassembled WGS sequence"/>
</dbReference>
<dbReference type="AlphaFoldDB" id="A0A166NA99"/>
<feature type="region of interest" description="Disordered" evidence="1">
    <location>
        <begin position="432"/>
        <end position="478"/>
    </location>
</feature>
<gene>
    <name evidence="2" type="ORF">EXIGLDRAFT_783048</name>
</gene>
<feature type="region of interest" description="Disordered" evidence="1">
    <location>
        <begin position="64"/>
        <end position="115"/>
    </location>
</feature>
<dbReference type="EMBL" id="KV426720">
    <property type="protein sequence ID" value="KZV78932.1"/>
    <property type="molecule type" value="Genomic_DNA"/>
</dbReference>